<evidence type="ECO:0000256" key="1">
    <source>
        <dbReference type="SAM" id="Phobius"/>
    </source>
</evidence>
<keyword evidence="1" id="KW-0812">Transmembrane</keyword>
<feature type="transmembrane region" description="Helical" evidence="1">
    <location>
        <begin position="108"/>
        <end position="129"/>
    </location>
</feature>
<dbReference type="AlphaFoldDB" id="A0A6C0KE54"/>
<keyword evidence="1" id="KW-1133">Transmembrane helix</keyword>
<dbReference type="EMBL" id="MN740859">
    <property type="protein sequence ID" value="QHU15461.1"/>
    <property type="molecule type" value="Genomic_DNA"/>
</dbReference>
<protein>
    <submittedName>
        <fullName evidence="2">Uncharacterized protein</fullName>
    </submittedName>
</protein>
<reference evidence="2" key="1">
    <citation type="journal article" date="2020" name="Nature">
        <title>Giant virus diversity and host interactions through global metagenomics.</title>
        <authorList>
            <person name="Schulz F."/>
            <person name="Roux S."/>
            <person name="Paez-Espino D."/>
            <person name="Jungbluth S."/>
            <person name="Walsh D.A."/>
            <person name="Denef V.J."/>
            <person name="McMahon K.D."/>
            <person name="Konstantinidis K.T."/>
            <person name="Eloe-Fadrosh E.A."/>
            <person name="Kyrpides N.C."/>
            <person name="Woyke T."/>
        </authorList>
    </citation>
    <scope>NUCLEOTIDE SEQUENCE</scope>
    <source>
        <strain evidence="2">GVMAG-S-1103017-68</strain>
    </source>
</reference>
<keyword evidence="1" id="KW-0472">Membrane</keyword>
<sequence length="138" mass="15065">MLLYAYQISDTGTVPEAVAVVGLVVSFFAFLCVPITHGGLAHFLTVVPLAAFAVLYTGLLVYDTSRRSKTVPKPFVALYALLLLSILAFALTKPVIEDLLKVSHPYGNLWLTETLVFTFFLAVVPVYYLGGYRAQMGS</sequence>
<feature type="transmembrane region" description="Helical" evidence="1">
    <location>
        <begin position="74"/>
        <end position="96"/>
    </location>
</feature>
<feature type="transmembrane region" description="Helical" evidence="1">
    <location>
        <begin position="42"/>
        <end position="62"/>
    </location>
</feature>
<organism evidence="2">
    <name type="scientific">viral metagenome</name>
    <dbReference type="NCBI Taxonomy" id="1070528"/>
    <lineage>
        <taxon>unclassified sequences</taxon>
        <taxon>metagenomes</taxon>
        <taxon>organismal metagenomes</taxon>
    </lineage>
</organism>
<proteinExistence type="predicted"/>
<accession>A0A6C0KE54</accession>
<feature type="transmembrane region" description="Helical" evidence="1">
    <location>
        <begin position="12"/>
        <end position="36"/>
    </location>
</feature>
<evidence type="ECO:0000313" key="2">
    <source>
        <dbReference type="EMBL" id="QHU15461.1"/>
    </source>
</evidence>
<name>A0A6C0KE54_9ZZZZ</name>